<comment type="subcellular location">
    <subcellularLocation>
        <location evidence="1">Membrane</location>
        <topology evidence="1">Single-pass type I membrane protein</topology>
    </subcellularLocation>
</comment>
<dbReference type="SUPFAM" id="SSF49899">
    <property type="entry name" value="Concanavalin A-like lectins/glucanases"/>
    <property type="match status" value="1"/>
</dbReference>
<evidence type="ECO:0000256" key="4">
    <source>
        <dbReference type="ARBA" id="ARBA00022989"/>
    </source>
</evidence>
<dbReference type="PANTHER" id="PTHR12223">
    <property type="entry name" value="VESICULAR MANNOSE-BINDING LECTIN"/>
    <property type="match status" value="1"/>
</dbReference>
<evidence type="ECO:0000256" key="5">
    <source>
        <dbReference type="ARBA" id="ARBA00023136"/>
    </source>
</evidence>
<dbReference type="CDD" id="cd07308">
    <property type="entry name" value="lectin_leg-like"/>
    <property type="match status" value="1"/>
</dbReference>
<dbReference type="GO" id="GO:0030134">
    <property type="term" value="C:COPII-coated ER to Golgi transport vesicle"/>
    <property type="evidence" value="ECO:0007669"/>
    <property type="project" value="TreeGrafter"/>
</dbReference>
<dbReference type="PROSITE" id="PS51328">
    <property type="entry name" value="L_LECTIN_LIKE"/>
    <property type="match status" value="1"/>
</dbReference>
<dbReference type="Gene3D" id="2.60.120.200">
    <property type="match status" value="1"/>
</dbReference>
<evidence type="ECO:0000259" key="8">
    <source>
        <dbReference type="PROSITE" id="PS51328"/>
    </source>
</evidence>
<feature type="transmembrane region" description="Helical" evidence="6">
    <location>
        <begin position="276"/>
        <end position="296"/>
    </location>
</feature>
<feature type="signal peptide" evidence="7">
    <location>
        <begin position="1"/>
        <end position="24"/>
    </location>
</feature>
<evidence type="ECO:0000256" key="7">
    <source>
        <dbReference type="SAM" id="SignalP"/>
    </source>
</evidence>
<dbReference type="GO" id="GO:0005789">
    <property type="term" value="C:endoplasmic reticulum membrane"/>
    <property type="evidence" value="ECO:0007669"/>
    <property type="project" value="TreeGrafter"/>
</dbReference>
<reference evidence="9" key="1">
    <citation type="submission" date="2021-11" db="EMBL/GenBank/DDBJ databases">
        <authorList>
            <person name="Herlambang A."/>
            <person name="Guo Y."/>
            <person name="Takashima Y."/>
            <person name="Nishizawa T."/>
        </authorList>
    </citation>
    <scope>NUCLEOTIDE SEQUENCE</scope>
    <source>
        <strain evidence="9">E1425</strain>
    </source>
</reference>
<evidence type="ECO:0000256" key="2">
    <source>
        <dbReference type="ARBA" id="ARBA00022692"/>
    </source>
</evidence>
<dbReference type="PANTHER" id="PTHR12223:SF45">
    <property type="entry name" value="RE50040P"/>
    <property type="match status" value="1"/>
</dbReference>
<dbReference type="InterPro" id="IPR005052">
    <property type="entry name" value="Lectin_leg"/>
</dbReference>
<dbReference type="Pfam" id="PF03388">
    <property type="entry name" value="Lectin_leg-like"/>
    <property type="match status" value="1"/>
</dbReference>
<dbReference type="GO" id="GO:0005537">
    <property type="term" value="F:D-mannose binding"/>
    <property type="evidence" value="ECO:0007669"/>
    <property type="project" value="TreeGrafter"/>
</dbReference>
<evidence type="ECO:0000256" key="6">
    <source>
        <dbReference type="SAM" id="Phobius"/>
    </source>
</evidence>
<accession>A0A9P3HGB8</accession>
<keyword evidence="2 6" id="KW-0812">Transmembrane</keyword>
<evidence type="ECO:0000256" key="1">
    <source>
        <dbReference type="ARBA" id="ARBA00004479"/>
    </source>
</evidence>
<organism evidence="9 10">
    <name type="scientific">Entomortierella parvispora</name>
    <dbReference type="NCBI Taxonomy" id="205924"/>
    <lineage>
        <taxon>Eukaryota</taxon>
        <taxon>Fungi</taxon>
        <taxon>Fungi incertae sedis</taxon>
        <taxon>Mucoromycota</taxon>
        <taxon>Mortierellomycotina</taxon>
        <taxon>Mortierellomycetes</taxon>
        <taxon>Mortierellales</taxon>
        <taxon>Mortierellaceae</taxon>
        <taxon>Entomortierella</taxon>
    </lineage>
</organism>
<dbReference type="InterPro" id="IPR051136">
    <property type="entry name" value="Intracellular_Lectin-GPT"/>
</dbReference>
<feature type="chain" id="PRO_5040443695" description="L-type lectin-like domain-containing protein" evidence="7">
    <location>
        <begin position="25"/>
        <end position="309"/>
    </location>
</feature>
<comment type="caution">
    <text evidence="9">The sequence shown here is derived from an EMBL/GenBank/DDBJ whole genome shotgun (WGS) entry which is preliminary data.</text>
</comment>
<dbReference type="EMBL" id="BQFW01000012">
    <property type="protein sequence ID" value="GJJ76249.1"/>
    <property type="molecule type" value="Genomic_DNA"/>
</dbReference>
<dbReference type="GO" id="GO:0006888">
    <property type="term" value="P:endoplasmic reticulum to Golgi vesicle-mediated transport"/>
    <property type="evidence" value="ECO:0007669"/>
    <property type="project" value="TreeGrafter"/>
</dbReference>
<name>A0A9P3HGB8_9FUNG</name>
<keyword evidence="5 6" id="KW-0472">Membrane</keyword>
<dbReference type="AlphaFoldDB" id="A0A9P3HGB8"/>
<reference evidence="9" key="2">
    <citation type="journal article" date="2022" name="Microbiol. Resour. Announc.">
        <title>Whole-Genome Sequence of Entomortierella parvispora E1425, a Mucoromycotan Fungus Associated with Burkholderiaceae-Related Endosymbiotic Bacteria.</title>
        <authorList>
            <person name="Herlambang A."/>
            <person name="Guo Y."/>
            <person name="Takashima Y."/>
            <person name="Narisawa K."/>
            <person name="Ohta H."/>
            <person name="Nishizawa T."/>
        </authorList>
    </citation>
    <scope>NUCLEOTIDE SEQUENCE</scope>
    <source>
        <strain evidence="9">E1425</strain>
    </source>
</reference>
<feature type="domain" description="L-type lectin-like" evidence="8">
    <location>
        <begin position="30"/>
        <end position="254"/>
    </location>
</feature>
<protein>
    <recommendedName>
        <fullName evidence="8">L-type lectin-like domain-containing protein</fullName>
    </recommendedName>
</protein>
<gene>
    <name evidence="9" type="ORF">EMPS_08608</name>
</gene>
<keyword evidence="10" id="KW-1185">Reference proteome</keyword>
<dbReference type="GO" id="GO:0000139">
    <property type="term" value="C:Golgi membrane"/>
    <property type="evidence" value="ECO:0007669"/>
    <property type="project" value="TreeGrafter"/>
</dbReference>
<dbReference type="Proteomes" id="UP000827284">
    <property type="component" value="Unassembled WGS sequence"/>
</dbReference>
<keyword evidence="4 6" id="KW-1133">Transmembrane helix</keyword>
<dbReference type="GO" id="GO:0005793">
    <property type="term" value="C:endoplasmic reticulum-Golgi intermediate compartment"/>
    <property type="evidence" value="ECO:0007669"/>
    <property type="project" value="TreeGrafter"/>
</dbReference>
<dbReference type="OrthoDB" id="270293at2759"/>
<evidence type="ECO:0000313" key="10">
    <source>
        <dbReference type="Proteomes" id="UP000827284"/>
    </source>
</evidence>
<sequence length="309" mass="35128">MAKGFFARLLTAVAVLSASVMVMAQEDDDIMPLRTHSMYMPYIDQDLQNRWFDFGGDAMINTNKHVRLTADRPSQTGYLWSRLPITSANFQVEFEFKVEGKGDGLYGDGFAVWLTKERETMGPVFGNKDYFEGVGIFFDTYANSRQSHSFPFVMAMVGDGKTSYDNANDGMANRVGFCESDFRAKNIPTKGRIRYYRESGVMTLELQTKEWDRWEECFRLNDIKLPQISYLGFTAITGEVHDNHDIISITTNTLSKTETAVKRNNSTPPPQKKTGVMWYLKFLAACGVFVALVMAFKMSKSSSNDMKRF</sequence>
<proteinExistence type="predicted"/>
<evidence type="ECO:0000256" key="3">
    <source>
        <dbReference type="ARBA" id="ARBA00022729"/>
    </source>
</evidence>
<dbReference type="FunFam" id="2.60.120.200:FF:000095">
    <property type="entry name" value="Lectin family integral membrane protein"/>
    <property type="match status" value="1"/>
</dbReference>
<keyword evidence="3 7" id="KW-0732">Signal</keyword>
<dbReference type="InterPro" id="IPR013320">
    <property type="entry name" value="ConA-like_dom_sf"/>
</dbReference>
<evidence type="ECO:0000313" key="9">
    <source>
        <dbReference type="EMBL" id="GJJ76249.1"/>
    </source>
</evidence>